<proteinExistence type="predicted"/>
<gene>
    <name evidence="2" type="ORF">Tci_000363</name>
</gene>
<comment type="caution">
    <text evidence="2">The sequence shown here is derived from an EMBL/GenBank/DDBJ whole genome shotgun (WGS) entry which is preliminary data.</text>
</comment>
<feature type="compositionally biased region" description="Low complexity" evidence="1">
    <location>
        <begin position="205"/>
        <end position="215"/>
    </location>
</feature>
<organism evidence="2">
    <name type="scientific">Tanacetum cinerariifolium</name>
    <name type="common">Dalmatian daisy</name>
    <name type="synonym">Chrysanthemum cinerariifolium</name>
    <dbReference type="NCBI Taxonomy" id="118510"/>
    <lineage>
        <taxon>Eukaryota</taxon>
        <taxon>Viridiplantae</taxon>
        <taxon>Streptophyta</taxon>
        <taxon>Embryophyta</taxon>
        <taxon>Tracheophyta</taxon>
        <taxon>Spermatophyta</taxon>
        <taxon>Magnoliopsida</taxon>
        <taxon>eudicotyledons</taxon>
        <taxon>Gunneridae</taxon>
        <taxon>Pentapetalae</taxon>
        <taxon>asterids</taxon>
        <taxon>campanulids</taxon>
        <taxon>Asterales</taxon>
        <taxon>Asteraceae</taxon>
        <taxon>Asteroideae</taxon>
        <taxon>Anthemideae</taxon>
        <taxon>Anthemidinae</taxon>
        <taxon>Tanacetum</taxon>
    </lineage>
</organism>
<evidence type="ECO:0000313" key="2">
    <source>
        <dbReference type="EMBL" id="GEU28385.1"/>
    </source>
</evidence>
<dbReference type="AlphaFoldDB" id="A0A699GJU5"/>
<name>A0A699GJU5_TANCI</name>
<sequence length="320" mass="33451">MDRQCQHGGAGAQAHRLYLWSVAGPVRVRPADPARRARPLGAVGGAGRARHLLPGGCQPGGAVCALPHGPGAAGAQRPAGVGGAAADLRAPPGGASRARYVIIIVNTQYNPAITWSLDGPFTVFLSSPRLRLFLAPARRRPPHGSQSAVPGAADRAGRGHLCRRFQAAGAQDHAGAGPEGRAGRAVQRQSARRAAHRRAGRRNAAHAAAARCAQGARRRRPRPGHRRRRAAHRRDAGRRSGHAARGGVGRRPLQGVGQEGRGVGRQLRPAPVPGGGARQRGVSAPDGQRDDRRVRALSQLLPRCAGQGGRHRQPDAGGYL</sequence>
<reference evidence="2" key="1">
    <citation type="journal article" date="2019" name="Sci. Rep.">
        <title>Draft genome of Tanacetum cinerariifolium, the natural source of mosquito coil.</title>
        <authorList>
            <person name="Yamashiro T."/>
            <person name="Shiraishi A."/>
            <person name="Satake H."/>
            <person name="Nakayama K."/>
        </authorList>
    </citation>
    <scope>NUCLEOTIDE SEQUENCE</scope>
</reference>
<feature type="compositionally biased region" description="Basic residues" evidence="1">
    <location>
        <begin position="216"/>
        <end position="232"/>
    </location>
</feature>
<accession>A0A699GJU5</accession>
<evidence type="ECO:0000256" key="1">
    <source>
        <dbReference type="SAM" id="MobiDB-lite"/>
    </source>
</evidence>
<dbReference type="EMBL" id="BKCJ010000005">
    <property type="protein sequence ID" value="GEU28385.1"/>
    <property type="molecule type" value="Genomic_DNA"/>
</dbReference>
<protein>
    <submittedName>
        <fullName evidence="2">Uncharacterized protein</fullName>
    </submittedName>
</protein>
<feature type="compositionally biased region" description="Basic residues" evidence="1">
    <location>
        <begin position="190"/>
        <end position="204"/>
    </location>
</feature>
<feature type="region of interest" description="Disordered" evidence="1">
    <location>
        <begin position="168"/>
        <end position="320"/>
    </location>
</feature>